<organism evidence="4 5">
    <name type="scientific">Atractosteus spatula</name>
    <name type="common">Alligator gar</name>
    <name type="synonym">Lepisosteus spatula</name>
    <dbReference type="NCBI Taxonomy" id="7917"/>
    <lineage>
        <taxon>Eukaryota</taxon>
        <taxon>Metazoa</taxon>
        <taxon>Chordata</taxon>
        <taxon>Craniata</taxon>
        <taxon>Vertebrata</taxon>
        <taxon>Euteleostomi</taxon>
        <taxon>Actinopterygii</taxon>
        <taxon>Neopterygii</taxon>
        <taxon>Holostei</taxon>
        <taxon>Semionotiformes</taxon>
        <taxon>Lepisosteidae</taxon>
        <taxon>Atractosteus</taxon>
    </lineage>
</organism>
<feature type="region of interest" description="Disordered" evidence="2">
    <location>
        <begin position="514"/>
        <end position="591"/>
    </location>
</feature>
<dbReference type="PANTHER" id="PTHR16195:SF16">
    <property type="entry name" value="ZINC FINGER CCHC DOMAIN-CONTAINING PROTEIN 14"/>
    <property type="match status" value="1"/>
</dbReference>
<evidence type="ECO:0000256" key="2">
    <source>
        <dbReference type="SAM" id="MobiDB-lite"/>
    </source>
</evidence>
<feature type="domain" description="CCHC-type" evidence="3">
    <location>
        <begin position="1004"/>
        <end position="1019"/>
    </location>
</feature>
<evidence type="ECO:0000256" key="1">
    <source>
        <dbReference type="PROSITE-ProRule" id="PRU00047"/>
    </source>
</evidence>
<dbReference type="InterPro" id="IPR036871">
    <property type="entry name" value="PX_dom_sf"/>
</dbReference>
<dbReference type="Gene3D" id="3.30.1520.10">
    <property type="entry name" value="Phox-like domain"/>
    <property type="match status" value="1"/>
</dbReference>
<keyword evidence="1" id="KW-0479">Metal-binding</keyword>
<comment type="caution">
    <text evidence="4">The sequence shown here is derived from an EMBL/GenBank/DDBJ whole genome shotgun (WGS) entry which is preliminary data.</text>
</comment>
<feature type="region of interest" description="Disordered" evidence="2">
    <location>
        <begin position="711"/>
        <end position="733"/>
    </location>
</feature>
<keyword evidence="5" id="KW-1185">Reference proteome</keyword>
<dbReference type="AlphaFoldDB" id="A0A8J7NQ32"/>
<name>A0A8J7NQ32_ATRSP</name>
<dbReference type="GO" id="GO:0008270">
    <property type="term" value="F:zinc ion binding"/>
    <property type="evidence" value="ECO:0007669"/>
    <property type="project" value="UniProtKB-KW"/>
</dbReference>
<accession>A0A8J7NQ32</accession>
<keyword evidence="1" id="KW-0862">Zinc</keyword>
<dbReference type="GO" id="GO:0003676">
    <property type="term" value="F:nucleic acid binding"/>
    <property type="evidence" value="ECO:0007669"/>
    <property type="project" value="InterPro"/>
</dbReference>
<dbReference type="GO" id="GO:0035091">
    <property type="term" value="F:phosphatidylinositol binding"/>
    <property type="evidence" value="ECO:0007669"/>
    <property type="project" value="InterPro"/>
</dbReference>
<dbReference type="PANTHER" id="PTHR16195">
    <property type="entry name" value="ZINC FINGER CCHC DOMAIN CONTAINING PROTEIN"/>
    <property type="match status" value="1"/>
</dbReference>
<dbReference type="Gene3D" id="1.10.150.50">
    <property type="entry name" value="Transcription Factor, Ets-1"/>
    <property type="match status" value="1"/>
</dbReference>
<evidence type="ECO:0000259" key="3">
    <source>
        <dbReference type="PROSITE" id="PS50158"/>
    </source>
</evidence>
<dbReference type="Pfam" id="PF00536">
    <property type="entry name" value="SAM_1"/>
    <property type="match status" value="1"/>
</dbReference>
<feature type="non-terminal residue" evidence="4">
    <location>
        <position position="1051"/>
    </location>
</feature>
<dbReference type="Proteomes" id="UP000736164">
    <property type="component" value="Unassembled WGS sequence"/>
</dbReference>
<dbReference type="SUPFAM" id="SSF57756">
    <property type="entry name" value="Retrovirus zinc finger-like domains"/>
    <property type="match status" value="1"/>
</dbReference>
<dbReference type="InterPro" id="IPR042344">
    <property type="entry name" value="ZCCHC14"/>
</dbReference>
<feature type="compositionally biased region" description="Low complexity" evidence="2">
    <location>
        <begin position="547"/>
        <end position="563"/>
    </location>
</feature>
<feature type="non-terminal residue" evidence="4">
    <location>
        <position position="1"/>
    </location>
</feature>
<dbReference type="SMART" id="SM00343">
    <property type="entry name" value="ZnF_C2HC"/>
    <property type="match status" value="1"/>
</dbReference>
<dbReference type="SUPFAM" id="SSF47769">
    <property type="entry name" value="SAM/Pointed domain"/>
    <property type="match status" value="1"/>
</dbReference>
<feature type="compositionally biased region" description="Low complexity" evidence="2">
    <location>
        <begin position="417"/>
        <end position="426"/>
    </location>
</feature>
<dbReference type="Pfam" id="PF00098">
    <property type="entry name" value="zf-CCHC"/>
    <property type="match status" value="1"/>
</dbReference>
<feature type="region of interest" description="Disordered" evidence="2">
    <location>
        <begin position="1015"/>
        <end position="1051"/>
    </location>
</feature>
<feature type="compositionally biased region" description="Basic and acidic residues" evidence="2">
    <location>
        <begin position="567"/>
        <end position="591"/>
    </location>
</feature>
<dbReference type="SUPFAM" id="SSF64268">
    <property type="entry name" value="PX domain"/>
    <property type="match status" value="1"/>
</dbReference>
<reference evidence="4" key="1">
    <citation type="journal article" date="2021" name="Cell">
        <title>Tracing the genetic footprints of vertebrate landing in non-teleost ray-finned fishes.</title>
        <authorList>
            <person name="Bi X."/>
            <person name="Wang K."/>
            <person name="Yang L."/>
            <person name="Pan H."/>
            <person name="Jiang H."/>
            <person name="Wei Q."/>
            <person name="Fang M."/>
            <person name="Yu H."/>
            <person name="Zhu C."/>
            <person name="Cai Y."/>
            <person name="He Y."/>
            <person name="Gan X."/>
            <person name="Zeng H."/>
            <person name="Yu D."/>
            <person name="Zhu Y."/>
            <person name="Jiang H."/>
            <person name="Qiu Q."/>
            <person name="Yang H."/>
            <person name="Zhang Y.E."/>
            <person name="Wang W."/>
            <person name="Zhu M."/>
            <person name="He S."/>
            <person name="Zhang G."/>
        </authorList>
    </citation>
    <scope>NUCLEOTIDE SEQUENCE</scope>
    <source>
        <strain evidence="4">Allg_001</strain>
    </source>
</reference>
<protein>
    <submittedName>
        <fullName evidence="4">ZCH14 protein</fullName>
    </submittedName>
</protein>
<dbReference type="Pfam" id="PF25479">
    <property type="entry name" value="Vts1"/>
    <property type="match status" value="1"/>
</dbReference>
<dbReference type="PROSITE" id="PS50158">
    <property type="entry name" value="ZF_CCHC"/>
    <property type="match status" value="1"/>
</dbReference>
<keyword evidence="1" id="KW-0863">Zinc-finger</keyword>
<feature type="compositionally biased region" description="Polar residues" evidence="2">
    <location>
        <begin position="1022"/>
        <end position="1033"/>
    </location>
</feature>
<proteinExistence type="predicted"/>
<dbReference type="InterPro" id="IPR001878">
    <property type="entry name" value="Znf_CCHC"/>
</dbReference>
<feature type="region of interest" description="Disordered" evidence="2">
    <location>
        <begin position="400"/>
        <end position="436"/>
    </location>
</feature>
<evidence type="ECO:0000313" key="4">
    <source>
        <dbReference type="EMBL" id="MBN3315166.1"/>
    </source>
</evidence>
<sequence>MVEKRSLLQRESVYRWFSELNSAQRVEFLCGLLDLCVPIELRFLGSCLEDLARKDYHSLRDAEIKANNAGDLANLTNITDEVVRSKLLISLALLNSDNREAAGALFRTLTYIDSIINNYGLQLNDGQTGDQFLLLFTMASNHPAFSFHQKQVLRQELTQIQNIVNTTCSGTVSLTAANTVTTFTTTTTFSSRLSGCHCCHKVSHKDESAGSGRDEVLQTPAHSYEEMPPKAPTGRHGKVNIERIELKTQAHRKSEKLAEYLFEVLWSDSTVSTVLKAAPDLTEFLSKLPQLFPDEDFEKLIPQLPGLDSAPDPDPRCLVSLPSHVLKNDQVKHFFSAASVAQCPQSTNFGYVSQHKASSTAVRPICGVASVQPVFSSSCTNQPSPPSYVTPFPSPPGGAVLSSAGMLAENPPPSPALAPASNSPLPSLQPQPSPEQSGILDWLRKLRLHKYYPVFKQLTMEKFLALTEEDLNKYDLTQGAKKKLKTQLELQNREKFEKKYVASQFPVPTSGVARVTPTSHIGPVPPIHTSSSTELRMEVEPCPQPFPRDSSSSSGYSSSPSSPRVALSRDEAFDSVEDSHRRTEPLLECPEKEKPAVLMNHFVAAGAARPTAQVLPVQNDGNSSSAYHLPLPVPVLPVISSSVAPSRMLSSIRKPDRSGARMPPPVLSPLCLEERVKTLGLGSNVKTEKRFLSLSLEMSPLPPSVPSVLLDTSSSPGTHSSFGIRSKPGQEGAMRPPPGLIIETSTAPTATSNTVHHVSQPPLKLQVSPSLPADAGGLPIKSVPPAVVCPRAAPYSASAKANFSGVSGVPMAAVPGTYCSNSSATPSSLQTTSISAHGSPVPSSSPTLCPLAENSSYSAASGSGIQTSQQQPPAQSGCVCSSCGCSGNCGAYSALPTNYAGYFQHPFSGPSVFSLPFLHFSPLCNNGYISPQQYSTSTGFSYPMVPPPMYNNSLAPESMLSMSSQAGYVMPPMQNFMSGSAGVYQAQGMMGSSSGHKKAGNISCYNCGVSGHRAQDCKQPPMDSNQQGTAQPQCPQPCSAFPPASPGFHSS</sequence>
<dbReference type="EMBL" id="JAAWVO010019780">
    <property type="protein sequence ID" value="MBN3315166.1"/>
    <property type="molecule type" value="Genomic_DNA"/>
</dbReference>
<dbReference type="Gene3D" id="4.10.60.10">
    <property type="entry name" value="Zinc finger, CCHC-type"/>
    <property type="match status" value="1"/>
</dbReference>
<evidence type="ECO:0000313" key="5">
    <source>
        <dbReference type="Proteomes" id="UP000736164"/>
    </source>
</evidence>
<gene>
    <name evidence="4" type="primary">Zcchc14</name>
    <name evidence="4" type="ORF">GTO95_0015596</name>
</gene>
<dbReference type="InterPro" id="IPR001660">
    <property type="entry name" value="SAM"/>
</dbReference>
<dbReference type="InterPro" id="IPR036875">
    <property type="entry name" value="Znf_CCHC_sf"/>
</dbReference>
<dbReference type="InterPro" id="IPR058599">
    <property type="entry name" value="PHAT_Smg/ZCCHC2-like"/>
</dbReference>
<dbReference type="InterPro" id="IPR013761">
    <property type="entry name" value="SAM/pointed_sf"/>
</dbReference>
<dbReference type="InterPro" id="IPR057327">
    <property type="entry name" value="Vts1_dom"/>
</dbReference>
<dbReference type="Pfam" id="PF26034">
    <property type="entry name" value="PHAT_SMAUG"/>
    <property type="match status" value="1"/>
</dbReference>